<dbReference type="RefSeq" id="WP_245132899.1">
    <property type="nucleotide sequence ID" value="NZ_JALJEJ010000014.1"/>
</dbReference>
<gene>
    <name evidence="1" type="ORF">MUY27_19320</name>
</gene>
<accession>A0A9X2BDA0</accession>
<protein>
    <submittedName>
        <fullName evidence="1">SRPBCC family protein</fullName>
    </submittedName>
</protein>
<reference evidence="1" key="1">
    <citation type="submission" date="2022-04" db="EMBL/GenBank/DDBJ databases">
        <title>Mucilaginibacter sp. RS28 isolated from freshwater.</title>
        <authorList>
            <person name="Ko S.-R."/>
        </authorList>
    </citation>
    <scope>NUCLEOTIDE SEQUENCE</scope>
    <source>
        <strain evidence="1">RS28</strain>
    </source>
</reference>
<dbReference type="Proteomes" id="UP001139450">
    <property type="component" value="Unassembled WGS sequence"/>
</dbReference>
<evidence type="ECO:0000313" key="1">
    <source>
        <dbReference type="EMBL" id="MCJ8211877.1"/>
    </source>
</evidence>
<organism evidence="1 2">
    <name type="scientific">Mucilaginibacter straminoryzae</name>
    <dbReference type="NCBI Taxonomy" id="2932774"/>
    <lineage>
        <taxon>Bacteria</taxon>
        <taxon>Pseudomonadati</taxon>
        <taxon>Bacteroidota</taxon>
        <taxon>Sphingobacteriia</taxon>
        <taxon>Sphingobacteriales</taxon>
        <taxon>Sphingobacteriaceae</taxon>
        <taxon>Mucilaginibacter</taxon>
    </lineage>
</organism>
<sequence length="159" mass="18464">MKSYQQKWHQNIPVSMAEAWKFFSSPLNLGKITPPNMKFIVTSDYDENTVMYPGMIITYKVSPLLNVKMNWVTEITHVQEPNFFVDDQRLGPFALWHHEHHFEEIPGGVHMTDILTYAVGYGPLGSIANMLMVKKRIADIFKYREKAVIELFGEFKPVK</sequence>
<dbReference type="CDD" id="cd07820">
    <property type="entry name" value="SRPBCC_3"/>
    <property type="match status" value="1"/>
</dbReference>
<name>A0A9X2BDA0_9SPHI</name>
<comment type="caution">
    <text evidence="1">The sequence shown here is derived from an EMBL/GenBank/DDBJ whole genome shotgun (WGS) entry which is preliminary data.</text>
</comment>
<evidence type="ECO:0000313" key="2">
    <source>
        <dbReference type="Proteomes" id="UP001139450"/>
    </source>
</evidence>
<dbReference type="SUPFAM" id="SSF55961">
    <property type="entry name" value="Bet v1-like"/>
    <property type="match status" value="1"/>
</dbReference>
<dbReference type="Gene3D" id="3.30.530.20">
    <property type="match status" value="1"/>
</dbReference>
<proteinExistence type="predicted"/>
<dbReference type="AlphaFoldDB" id="A0A9X2BDA0"/>
<keyword evidence="2" id="KW-1185">Reference proteome</keyword>
<dbReference type="EMBL" id="JALJEJ010000014">
    <property type="protein sequence ID" value="MCJ8211877.1"/>
    <property type="molecule type" value="Genomic_DNA"/>
</dbReference>
<dbReference type="InterPro" id="IPR023393">
    <property type="entry name" value="START-like_dom_sf"/>
</dbReference>